<evidence type="ECO:0000313" key="4">
    <source>
        <dbReference type="Proteomes" id="UP000788426"/>
    </source>
</evidence>
<dbReference type="Proteomes" id="UP000788426">
    <property type="component" value="Unassembled WGS sequence"/>
</dbReference>
<dbReference type="EMBL" id="JAHXCT010000001">
    <property type="protein sequence ID" value="MBW4768552.1"/>
    <property type="molecule type" value="Genomic_DNA"/>
</dbReference>
<accession>A0ABS6YAF3</accession>
<protein>
    <submittedName>
        <fullName evidence="3">DUF2807 domain-containing protein</fullName>
    </submittedName>
</protein>
<feature type="domain" description="Putative auto-transporter adhesin head GIN" evidence="2">
    <location>
        <begin position="60"/>
        <end position="225"/>
    </location>
</feature>
<feature type="signal peptide" evidence="1">
    <location>
        <begin position="1"/>
        <end position="43"/>
    </location>
</feature>
<organism evidence="3 4">
    <name type="scientific">Hoylesella nanceiensis</name>
    <dbReference type="NCBI Taxonomy" id="425941"/>
    <lineage>
        <taxon>Bacteria</taxon>
        <taxon>Pseudomonadati</taxon>
        <taxon>Bacteroidota</taxon>
        <taxon>Bacteroidia</taxon>
        <taxon>Bacteroidales</taxon>
        <taxon>Prevotellaceae</taxon>
        <taxon>Hoylesella</taxon>
    </lineage>
</organism>
<evidence type="ECO:0000256" key="1">
    <source>
        <dbReference type="SAM" id="SignalP"/>
    </source>
</evidence>
<keyword evidence="1" id="KW-0732">Signal</keyword>
<dbReference type="Pfam" id="PF10988">
    <property type="entry name" value="DUF2807"/>
    <property type="match status" value="1"/>
</dbReference>
<keyword evidence="4" id="KW-1185">Reference proteome</keyword>
<reference evidence="3 4" key="1">
    <citation type="submission" date="2021-07" db="EMBL/GenBank/DDBJ databases">
        <title>Genomic diversity and antimicrobial resistance of Prevotella spp. isolated from chronic lung disease airways.</title>
        <authorList>
            <person name="Webb K.A."/>
            <person name="Olagoke O.S."/>
            <person name="Baird T."/>
            <person name="Neill J."/>
            <person name="Pham A."/>
            <person name="Wells T.J."/>
            <person name="Ramsay K.A."/>
            <person name="Bell S.C."/>
            <person name="Sarovich D.S."/>
            <person name="Price E.P."/>
        </authorList>
    </citation>
    <scope>NUCLEOTIDE SEQUENCE [LARGE SCALE GENOMIC DNA]</scope>
    <source>
        <strain evidence="3 4">SCHI0011.S.12</strain>
    </source>
</reference>
<evidence type="ECO:0000259" key="2">
    <source>
        <dbReference type="Pfam" id="PF10988"/>
    </source>
</evidence>
<dbReference type="InterPro" id="IPR021255">
    <property type="entry name" value="DUF2807"/>
</dbReference>
<proteinExistence type="predicted"/>
<sequence length="272" mass="29606">MQLFFIPFRLMSVITNKIRKNMKKVILAAIALTVSALTMSVSAAVLHDRDDVHEDRNVKNFHKVVVEGGYDVHYQQSNTVSVRLVGEQKEIDRVLVSSDGTTLKITRNKKASGLFSFSKDDDLDIYITSPDLTSVVVNGSGDFKAQGKVDSDNLSLTVLGSGDISLYDVICDNLYAKMNGSGDVEIKQLRCSAAKYELVGSGDISVRQDRVRATDISLKGSGDFKGYLQDCGKVRCNLVGSGDIRLSGTAVSLEKSKIGSGMINTAQLRVNR</sequence>
<comment type="caution">
    <text evidence="3">The sequence shown here is derived from an EMBL/GenBank/DDBJ whole genome shotgun (WGS) entry which is preliminary data.</text>
</comment>
<name>A0ABS6YAF3_9BACT</name>
<evidence type="ECO:0000313" key="3">
    <source>
        <dbReference type="EMBL" id="MBW4768552.1"/>
    </source>
</evidence>
<feature type="chain" id="PRO_5046859049" evidence="1">
    <location>
        <begin position="44"/>
        <end position="272"/>
    </location>
</feature>
<gene>
    <name evidence="3" type="ORF">KZO38_02045</name>
</gene>